<feature type="transmembrane region" description="Helical" evidence="1">
    <location>
        <begin position="194"/>
        <end position="215"/>
    </location>
</feature>
<keyword evidence="3" id="KW-1185">Reference proteome</keyword>
<proteinExistence type="predicted"/>
<feature type="transmembrane region" description="Helical" evidence="1">
    <location>
        <begin position="277"/>
        <end position="294"/>
    </location>
</feature>
<evidence type="ECO:0000256" key="1">
    <source>
        <dbReference type="SAM" id="Phobius"/>
    </source>
</evidence>
<evidence type="ECO:0008006" key="4">
    <source>
        <dbReference type="Google" id="ProtNLM"/>
    </source>
</evidence>
<feature type="transmembrane region" description="Helical" evidence="1">
    <location>
        <begin position="163"/>
        <end position="187"/>
    </location>
</feature>
<dbReference type="EMBL" id="JWZX01003400">
    <property type="protein sequence ID" value="KOO20947.1"/>
    <property type="molecule type" value="Genomic_DNA"/>
</dbReference>
<feature type="transmembrane region" description="Helical" evidence="1">
    <location>
        <begin position="132"/>
        <end position="151"/>
    </location>
</feature>
<evidence type="ECO:0000313" key="3">
    <source>
        <dbReference type="Proteomes" id="UP000037460"/>
    </source>
</evidence>
<dbReference type="OrthoDB" id="419247at2759"/>
<feature type="transmembrane region" description="Helical" evidence="1">
    <location>
        <begin position="66"/>
        <end position="85"/>
    </location>
</feature>
<keyword evidence="1" id="KW-0472">Membrane</keyword>
<gene>
    <name evidence="2" type="ORF">Ctob_002181</name>
</gene>
<feature type="transmembrane region" description="Helical" evidence="1">
    <location>
        <begin position="321"/>
        <end position="343"/>
    </location>
</feature>
<dbReference type="AlphaFoldDB" id="A0A0M0J3S9"/>
<protein>
    <recommendedName>
        <fullName evidence="4">HTTM domain-containing protein</fullName>
    </recommendedName>
</protein>
<evidence type="ECO:0000313" key="2">
    <source>
        <dbReference type="EMBL" id="KOO20947.1"/>
    </source>
</evidence>
<comment type="caution">
    <text evidence="2">The sequence shown here is derived from an EMBL/GenBank/DDBJ whole genome shotgun (WGS) entry which is preliminary data.</text>
</comment>
<feature type="transmembrane region" description="Helical" evidence="1">
    <location>
        <begin position="91"/>
        <end position="112"/>
    </location>
</feature>
<dbReference type="Proteomes" id="UP000037460">
    <property type="component" value="Unassembled WGS sequence"/>
</dbReference>
<keyword evidence="1" id="KW-0812">Transmembrane</keyword>
<feature type="transmembrane region" description="Helical" evidence="1">
    <location>
        <begin position="37"/>
        <end position="54"/>
    </location>
</feature>
<name>A0A0M0J3S9_9EUKA</name>
<keyword evidence="1" id="KW-1133">Transmembrane helix</keyword>
<reference evidence="3" key="1">
    <citation type="journal article" date="2015" name="PLoS Genet.">
        <title>Genome Sequence and Transcriptome Analyses of Chrysochromulina tobin: Metabolic Tools for Enhanced Algal Fitness in the Prominent Order Prymnesiales (Haptophyceae).</title>
        <authorList>
            <person name="Hovde B.T."/>
            <person name="Deodato C.R."/>
            <person name="Hunsperger H.M."/>
            <person name="Ryken S.A."/>
            <person name="Yost W."/>
            <person name="Jha R.K."/>
            <person name="Patterson J."/>
            <person name="Monnat R.J. Jr."/>
            <person name="Barlow S.B."/>
            <person name="Starkenburg S.R."/>
            <person name="Cattolico R.A."/>
        </authorList>
    </citation>
    <scope>NUCLEOTIDE SEQUENCE</scope>
    <source>
        <strain evidence="3">CCMP291</strain>
    </source>
</reference>
<accession>A0A0M0J3S9</accession>
<organism evidence="2 3">
    <name type="scientific">Chrysochromulina tobinii</name>
    <dbReference type="NCBI Taxonomy" id="1460289"/>
    <lineage>
        <taxon>Eukaryota</taxon>
        <taxon>Haptista</taxon>
        <taxon>Haptophyta</taxon>
        <taxon>Prymnesiophyceae</taxon>
        <taxon>Prymnesiales</taxon>
        <taxon>Chrysochromulinaceae</taxon>
        <taxon>Chrysochromulina</taxon>
    </lineage>
</organism>
<sequence length="465" mass="49048">MTDAIDTAIDLFASFAQLWAVVEVTLTIMQPNYVPDGTYAAAAWLPLVTLTCLLPSKRTFGAALALHIYLIACKMPCIFDSAHWAMQTDAVLLAAILLVPRRAVVPAVEWVVRTQMGLFYLAAGFWKINTSFLDWTVSCAPIFTLSLAAYLPEGALPPPLVHALAVGAPWMTIVGEMAIGALLLLPFRAARRMGVLLCAVLHLGITLTPFPNQIASFSAFGLSRMFYVLAPSWAAAQAEATSVLPSTGAGLAYRAVAVACTAASARLTSTPGVSVDWAIILYVGLLFIVARALVIDCRSAKCFLPYGEQFSGLPLPRERRYLNALSVAAGVLALLIAFAYAFLGPVVGLIDVGAAYPFSSIRVHGGSNHWVLPTGLLQAYAAEPASASPAAQVLGRVAEALLGADGLKDGFGGGVVRVEASSSAPLNALAPAEVTTELSPRVRELLQRSGHIGRQFNPTGTLIAC</sequence>